<keyword evidence="5" id="KW-0067">ATP-binding</keyword>
<dbReference type="GO" id="GO:0016787">
    <property type="term" value="F:hydrolase activity"/>
    <property type="evidence" value="ECO:0007669"/>
    <property type="project" value="UniProtKB-KW"/>
</dbReference>
<dbReference type="GO" id="GO:0005634">
    <property type="term" value="C:nucleus"/>
    <property type="evidence" value="ECO:0007669"/>
    <property type="project" value="UniProtKB-SubCell"/>
</dbReference>
<dbReference type="Pfam" id="PF00076">
    <property type="entry name" value="RRM_1"/>
    <property type="match status" value="1"/>
</dbReference>
<evidence type="ECO:0000259" key="11">
    <source>
        <dbReference type="PROSITE" id="PS51061"/>
    </source>
</evidence>
<dbReference type="InterPro" id="IPR034069">
    <property type="entry name" value="R3H_Cip2"/>
</dbReference>
<name>A0A4Y7TPU7_COPMI</name>
<sequence>MTTSPPDLSALSLSHRPSQQRLHDTYDYDASANRQFHYATSQGISHSSYNLAGIAQSPLKTKPVRGGLPQVFRSAISAMAGPAHCPQQWLDNTPPDNRSLSPNNNSDFSSAGGSPPMGHLNPPMPTPQPAAPVSDDDIIPTAIVIKNIPFNVKRETLLDIISSLHIPTPYAFNYHLDQQGSFRGLAFANFRQSADADAVVAALNGFDVQGRKLRVEYKKVLQAGEKERIEREKAIRRMRSMQLEKEQAAQAAVQQQPKPHLYEDYGTVVNTGFSRSFSVFASSHAPMPAPLSMPMPIPAPAPAPATPSLSEKSTANELDLNDPSTLEIYSRILLFKDDHMREEMAFSRALTAKQRRIVHLIAQKLGVYHYSVGEGEDRYAVVTRREPSRAQQPSLRAPHTLSRAPSAYHLSASAQSPTLPSLRVKKSMPDMKTLHAQAPRLVSRASNGNIREGYATIASPSRRVSTGFGSLFSANGSNAFGGNAVPPVPSLPSALSNGGGQDAAASNVVRQPRGPGVGGFNRRDSRVGASESQLPSSRGGLDLGTHEPLEI</sequence>
<keyword evidence="2" id="KW-0547">Nucleotide-binding</keyword>
<dbReference type="InterPro" id="IPR050374">
    <property type="entry name" value="RRT5_SRSF_SR"/>
</dbReference>
<dbReference type="GO" id="GO:0003677">
    <property type="term" value="F:DNA binding"/>
    <property type="evidence" value="ECO:0007669"/>
    <property type="project" value="UniProtKB-ARBA"/>
</dbReference>
<dbReference type="InterPro" id="IPR012677">
    <property type="entry name" value="Nucleotide-bd_a/b_plait_sf"/>
</dbReference>
<evidence type="ECO:0000256" key="7">
    <source>
        <dbReference type="ARBA" id="ARBA00023242"/>
    </source>
</evidence>
<reference evidence="12 13" key="1">
    <citation type="journal article" date="2019" name="Nat. Ecol. Evol.">
        <title>Megaphylogeny resolves global patterns of mushroom evolution.</title>
        <authorList>
            <person name="Varga T."/>
            <person name="Krizsan K."/>
            <person name="Foldi C."/>
            <person name="Dima B."/>
            <person name="Sanchez-Garcia M."/>
            <person name="Sanchez-Ramirez S."/>
            <person name="Szollosi G.J."/>
            <person name="Szarkandi J.G."/>
            <person name="Papp V."/>
            <person name="Albert L."/>
            <person name="Andreopoulos W."/>
            <person name="Angelini C."/>
            <person name="Antonin V."/>
            <person name="Barry K.W."/>
            <person name="Bougher N.L."/>
            <person name="Buchanan P."/>
            <person name="Buyck B."/>
            <person name="Bense V."/>
            <person name="Catcheside P."/>
            <person name="Chovatia M."/>
            <person name="Cooper J."/>
            <person name="Damon W."/>
            <person name="Desjardin D."/>
            <person name="Finy P."/>
            <person name="Geml J."/>
            <person name="Haridas S."/>
            <person name="Hughes K."/>
            <person name="Justo A."/>
            <person name="Karasinski D."/>
            <person name="Kautmanova I."/>
            <person name="Kiss B."/>
            <person name="Kocsube S."/>
            <person name="Kotiranta H."/>
            <person name="LaButti K.M."/>
            <person name="Lechner B.E."/>
            <person name="Liimatainen K."/>
            <person name="Lipzen A."/>
            <person name="Lukacs Z."/>
            <person name="Mihaltcheva S."/>
            <person name="Morgado L.N."/>
            <person name="Niskanen T."/>
            <person name="Noordeloos M.E."/>
            <person name="Ohm R.A."/>
            <person name="Ortiz-Santana B."/>
            <person name="Ovrebo C."/>
            <person name="Racz N."/>
            <person name="Riley R."/>
            <person name="Savchenko A."/>
            <person name="Shiryaev A."/>
            <person name="Soop K."/>
            <person name="Spirin V."/>
            <person name="Szebenyi C."/>
            <person name="Tomsovsky M."/>
            <person name="Tulloss R.E."/>
            <person name="Uehling J."/>
            <person name="Grigoriev I.V."/>
            <person name="Vagvolgyi C."/>
            <person name="Papp T."/>
            <person name="Martin F.M."/>
            <person name="Miettinen O."/>
            <person name="Hibbett D.S."/>
            <person name="Nagy L.G."/>
        </authorList>
    </citation>
    <scope>NUCLEOTIDE SEQUENCE [LARGE SCALE GENOMIC DNA]</scope>
    <source>
        <strain evidence="12 13">FP101781</strain>
    </source>
</reference>
<keyword evidence="6 8" id="KW-0694">RNA-binding</keyword>
<dbReference type="GO" id="GO:0005737">
    <property type="term" value="C:cytoplasm"/>
    <property type="evidence" value="ECO:0007669"/>
    <property type="project" value="TreeGrafter"/>
</dbReference>
<protein>
    <recommendedName>
        <fullName evidence="14">RRM domain-containing protein</fullName>
    </recommendedName>
</protein>
<dbReference type="GO" id="GO:0005524">
    <property type="term" value="F:ATP binding"/>
    <property type="evidence" value="ECO:0007669"/>
    <property type="project" value="UniProtKB-KW"/>
</dbReference>
<dbReference type="GO" id="GO:0004386">
    <property type="term" value="F:helicase activity"/>
    <property type="evidence" value="ECO:0007669"/>
    <property type="project" value="UniProtKB-KW"/>
</dbReference>
<dbReference type="STRING" id="71717.A0A4Y7TPU7"/>
<dbReference type="InterPro" id="IPR035979">
    <property type="entry name" value="RBD_domain_sf"/>
</dbReference>
<feature type="region of interest" description="Disordered" evidence="9">
    <location>
        <begin position="1"/>
        <end position="20"/>
    </location>
</feature>
<evidence type="ECO:0000256" key="5">
    <source>
        <dbReference type="ARBA" id="ARBA00022840"/>
    </source>
</evidence>
<dbReference type="SMART" id="SM00393">
    <property type="entry name" value="R3H"/>
    <property type="match status" value="1"/>
</dbReference>
<feature type="compositionally biased region" description="Polar residues" evidence="9">
    <location>
        <begin position="89"/>
        <end position="112"/>
    </location>
</feature>
<dbReference type="OrthoDB" id="434258at2759"/>
<feature type="domain" description="RRM" evidence="10">
    <location>
        <begin position="141"/>
        <end position="220"/>
    </location>
</feature>
<dbReference type="InterPro" id="IPR036867">
    <property type="entry name" value="R3H_dom_sf"/>
</dbReference>
<keyword evidence="4" id="KW-0347">Helicase</keyword>
<accession>A0A4Y7TPU7</accession>
<dbReference type="PANTHER" id="PTHR23003:SF17">
    <property type="entry name" value="RNA-BINDING PROTEIN PIN4"/>
    <property type="match status" value="1"/>
</dbReference>
<proteinExistence type="predicted"/>
<keyword evidence="13" id="KW-1185">Reference proteome</keyword>
<evidence type="ECO:0000256" key="3">
    <source>
        <dbReference type="ARBA" id="ARBA00022801"/>
    </source>
</evidence>
<feature type="region of interest" description="Disordered" evidence="9">
    <location>
        <begin position="84"/>
        <end position="132"/>
    </location>
</feature>
<dbReference type="SMART" id="SM00360">
    <property type="entry name" value="RRM"/>
    <property type="match status" value="1"/>
</dbReference>
<dbReference type="PANTHER" id="PTHR23003">
    <property type="entry name" value="RNA RECOGNITION MOTIF RRM DOMAIN CONTAINING PROTEIN"/>
    <property type="match status" value="1"/>
</dbReference>
<dbReference type="Gene3D" id="3.30.1370.50">
    <property type="entry name" value="R3H-like domain"/>
    <property type="match status" value="1"/>
</dbReference>
<dbReference type="AlphaFoldDB" id="A0A4Y7TPU7"/>
<keyword evidence="7" id="KW-0539">Nucleus</keyword>
<evidence type="ECO:0000313" key="12">
    <source>
        <dbReference type="EMBL" id="TEB35991.1"/>
    </source>
</evidence>
<dbReference type="EMBL" id="QPFP01000006">
    <property type="protein sequence ID" value="TEB35991.1"/>
    <property type="molecule type" value="Genomic_DNA"/>
</dbReference>
<evidence type="ECO:0000256" key="4">
    <source>
        <dbReference type="ARBA" id="ARBA00022806"/>
    </source>
</evidence>
<dbReference type="Pfam" id="PF01424">
    <property type="entry name" value="R3H"/>
    <property type="match status" value="1"/>
</dbReference>
<feature type="domain" description="R3H" evidence="11">
    <location>
        <begin position="322"/>
        <end position="386"/>
    </location>
</feature>
<dbReference type="FunFam" id="3.30.1370.50:FF:000002">
    <property type="entry name" value="Immunoglobulin mu DNA-binding protein 2"/>
    <property type="match status" value="1"/>
</dbReference>
<evidence type="ECO:0000259" key="10">
    <source>
        <dbReference type="PROSITE" id="PS50102"/>
    </source>
</evidence>
<keyword evidence="3" id="KW-0378">Hydrolase</keyword>
<evidence type="ECO:0008006" key="14">
    <source>
        <dbReference type="Google" id="ProtNLM"/>
    </source>
</evidence>
<evidence type="ECO:0000256" key="6">
    <source>
        <dbReference type="ARBA" id="ARBA00022884"/>
    </source>
</evidence>
<dbReference type="Gene3D" id="3.30.70.330">
    <property type="match status" value="1"/>
</dbReference>
<evidence type="ECO:0000256" key="9">
    <source>
        <dbReference type="SAM" id="MobiDB-lite"/>
    </source>
</evidence>
<dbReference type="SUPFAM" id="SSF54928">
    <property type="entry name" value="RNA-binding domain, RBD"/>
    <property type="match status" value="1"/>
</dbReference>
<dbReference type="PROSITE" id="PS50102">
    <property type="entry name" value="RRM"/>
    <property type="match status" value="1"/>
</dbReference>
<evidence type="ECO:0000256" key="8">
    <source>
        <dbReference type="PROSITE-ProRule" id="PRU00176"/>
    </source>
</evidence>
<dbReference type="CDD" id="cd02639">
    <property type="entry name" value="R3H_RRM"/>
    <property type="match status" value="1"/>
</dbReference>
<comment type="subcellular location">
    <subcellularLocation>
        <location evidence="1">Nucleus</location>
    </subcellularLocation>
</comment>
<evidence type="ECO:0000313" key="13">
    <source>
        <dbReference type="Proteomes" id="UP000298030"/>
    </source>
</evidence>
<organism evidence="12 13">
    <name type="scientific">Coprinellus micaceus</name>
    <name type="common">Glistening ink-cap mushroom</name>
    <name type="synonym">Coprinus micaceus</name>
    <dbReference type="NCBI Taxonomy" id="71717"/>
    <lineage>
        <taxon>Eukaryota</taxon>
        <taxon>Fungi</taxon>
        <taxon>Dikarya</taxon>
        <taxon>Basidiomycota</taxon>
        <taxon>Agaricomycotina</taxon>
        <taxon>Agaricomycetes</taxon>
        <taxon>Agaricomycetidae</taxon>
        <taxon>Agaricales</taxon>
        <taxon>Agaricineae</taxon>
        <taxon>Psathyrellaceae</taxon>
        <taxon>Coprinellus</taxon>
    </lineage>
</organism>
<gene>
    <name evidence="12" type="ORF">FA13DRAFT_1706315</name>
</gene>
<dbReference type="PROSITE" id="PS51061">
    <property type="entry name" value="R3H"/>
    <property type="match status" value="1"/>
</dbReference>
<feature type="region of interest" description="Disordered" evidence="9">
    <location>
        <begin position="491"/>
        <end position="551"/>
    </location>
</feature>
<dbReference type="InterPro" id="IPR000504">
    <property type="entry name" value="RRM_dom"/>
</dbReference>
<dbReference type="SUPFAM" id="SSF82708">
    <property type="entry name" value="R3H domain"/>
    <property type="match status" value="1"/>
</dbReference>
<comment type="caution">
    <text evidence="12">The sequence shown here is derived from an EMBL/GenBank/DDBJ whole genome shotgun (WGS) entry which is preliminary data.</text>
</comment>
<dbReference type="GO" id="GO:0003729">
    <property type="term" value="F:mRNA binding"/>
    <property type="evidence" value="ECO:0007669"/>
    <property type="project" value="TreeGrafter"/>
</dbReference>
<evidence type="ECO:0000256" key="2">
    <source>
        <dbReference type="ARBA" id="ARBA00022741"/>
    </source>
</evidence>
<dbReference type="Proteomes" id="UP000298030">
    <property type="component" value="Unassembled WGS sequence"/>
</dbReference>
<dbReference type="InterPro" id="IPR001374">
    <property type="entry name" value="R3H_dom"/>
</dbReference>
<evidence type="ECO:0000256" key="1">
    <source>
        <dbReference type="ARBA" id="ARBA00004123"/>
    </source>
</evidence>